<dbReference type="SUPFAM" id="SSF53756">
    <property type="entry name" value="UDP-Glycosyltransferase/glycogen phosphorylase"/>
    <property type="match status" value="1"/>
</dbReference>
<dbReference type="Proteomes" id="UP001168528">
    <property type="component" value="Unassembled WGS sequence"/>
</dbReference>
<sequence>MSKPALLYISINDGSDTRINKEIQTLAAHFSIYYIGIGKSEEKAFVQRYCKSFQTVKGHHKSLLALLKFYLLFLKLYFTRPFQAIHVINEQLLLIFYPFLYVSRKKVVLDIFDSIFLRSGKQMELLKKITYHLPVVILVTDDNRKTLMPIQFGNKIKVLENYPYKYAGVAAKIPDPGKLVIFYNGSMSKARGTEILQQLLRLSPDISIKMAGWIYDEPTKELSLHPQVTYLGVITQQESMQVASTCDYILSLYEPKNENNINASPNKIYDAIQARTPVIINAEVKIAGFVKKQGIGYVTDSFYNLNYQQLLQDLCRLKGTFVFSPDLQHTYTWEAIEHKLVEAHRQ</sequence>
<dbReference type="EMBL" id="JAUKPO010000005">
    <property type="protein sequence ID" value="MDO1446947.1"/>
    <property type="molecule type" value="Genomic_DNA"/>
</dbReference>
<dbReference type="Gene3D" id="3.40.50.2000">
    <property type="entry name" value="Glycogen Phosphorylase B"/>
    <property type="match status" value="1"/>
</dbReference>
<name>A0ABT8R4C7_9BACT</name>
<evidence type="ECO:0000313" key="1">
    <source>
        <dbReference type="EMBL" id="MDO1446947.1"/>
    </source>
</evidence>
<gene>
    <name evidence="1" type="ORF">Q0590_11825</name>
</gene>
<accession>A0ABT8R4C7</accession>
<evidence type="ECO:0000313" key="2">
    <source>
        <dbReference type="Proteomes" id="UP001168528"/>
    </source>
</evidence>
<evidence type="ECO:0008006" key="3">
    <source>
        <dbReference type="Google" id="ProtNLM"/>
    </source>
</evidence>
<dbReference type="RefSeq" id="WP_302037750.1">
    <property type="nucleotide sequence ID" value="NZ_JAUKPO010000005.1"/>
</dbReference>
<organism evidence="1 2">
    <name type="scientific">Rhodocytophaga aerolata</name>
    <dbReference type="NCBI Taxonomy" id="455078"/>
    <lineage>
        <taxon>Bacteria</taxon>
        <taxon>Pseudomonadati</taxon>
        <taxon>Bacteroidota</taxon>
        <taxon>Cytophagia</taxon>
        <taxon>Cytophagales</taxon>
        <taxon>Rhodocytophagaceae</taxon>
        <taxon>Rhodocytophaga</taxon>
    </lineage>
</organism>
<proteinExistence type="predicted"/>
<protein>
    <recommendedName>
        <fullName evidence="3">Glycosyltransferase family 4 protein</fullName>
    </recommendedName>
</protein>
<comment type="caution">
    <text evidence="1">The sequence shown here is derived from an EMBL/GenBank/DDBJ whole genome shotgun (WGS) entry which is preliminary data.</text>
</comment>
<reference evidence="1" key="1">
    <citation type="submission" date="2023-07" db="EMBL/GenBank/DDBJ databases">
        <title>The genome sequence of Rhodocytophaga aerolata KACC 12507.</title>
        <authorList>
            <person name="Zhang X."/>
        </authorList>
    </citation>
    <scope>NUCLEOTIDE SEQUENCE</scope>
    <source>
        <strain evidence="1">KACC 12507</strain>
    </source>
</reference>
<keyword evidence="2" id="KW-1185">Reference proteome</keyword>